<accession>A0A2H9T186</accession>
<dbReference type="InterPro" id="IPR036249">
    <property type="entry name" value="Thioredoxin-like_sf"/>
</dbReference>
<dbReference type="Pfam" id="PF00462">
    <property type="entry name" value="Glutaredoxin"/>
    <property type="match status" value="1"/>
</dbReference>
<evidence type="ECO:0000259" key="1">
    <source>
        <dbReference type="Pfam" id="PF00462"/>
    </source>
</evidence>
<dbReference type="EMBL" id="PFEN01000031">
    <property type="protein sequence ID" value="PJE69504.1"/>
    <property type="molecule type" value="Genomic_DNA"/>
</dbReference>
<dbReference type="InterPro" id="IPR002109">
    <property type="entry name" value="Glutaredoxin"/>
</dbReference>
<dbReference type="InterPro" id="IPR051548">
    <property type="entry name" value="Grx-like_ET"/>
</dbReference>
<feature type="domain" description="Glutaredoxin" evidence="1">
    <location>
        <begin position="2"/>
        <end position="61"/>
    </location>
</feature>
<dbReference type="GO" id="GO:0045454">
    <property type="term" value="P:cell redox homeostasis"/>
    <property type="evidence" value="ECO:0007669"/>
    <property type="project" value="TreeGrafter"/>
</dbReference>
<dbReference type="SUPFAM" id="SSF52833">
    <property type="entry name" value="Thioredoxin-like"/>
    <property type="match status" value="1"/>
</dbReference>
<evidence type="ECO:0000313" key="2">
    <source>
        <dbReference type="EMBL" id="PJE69504.1"/>
    </source>
</evidence>
<dbReference type="AlphaFoldDB" id="A0A2H9T186"/>
<name>A0A2H9T186_9BACT</name>
<proteinExistence type="predicted"/>
<comment type="caution">
    <text evidence="2">The sequence shown here is derived from an EMBL/GenBank/DDBJ whole genome shotgun (WGS) entry which is preliminary data.</text>
</comment>
<organism evidence="2 3">
    <name type="scientific">Candidatus Staskawiczbacteria bacterium CG10_big_fil_rev_8_21_14_0_10_38_10</name>
    <dbReference type="NCBI Taxonomy" id="1974891"/>
    <lineage>
        <taxon>Bacteria</taxon>
        <taxon>Candidatus Staskawicziibacteriota</taxon>
    </lineage>
</organism>
<dbReference type="Proteomes" id="UP000236946">
    <property type="component" value="Unassembled WGS sequence"/>
</dbReference>
<dbReference type="NCBIfam" id="TIGR02196">
    <property type="entry name" value="GlrX_YruB"/>
    <property type="match status" value="1"/>
</dbReference>
<dbReference type="PANTHER" id="PTHR34386:SF1">
    <property type="entry name" value="GLUTAREDOXIN-LIKE PROTEIN NRDH"/>
    <property type="match status" value="1"/>
</dbReference>
<evidence type="ECO:0000313" key="3">
    <source>
        <dbReference type="Proteomes" id="UP000236946"/>
    </source>
</evidence>
<sequence length="77" mass="8939">MIKVYITPYCPYCVTLKNFLKQQNIEFEEVNVLDDEAAKEEMIKKSGQYGVPVVEIDGEIIIGFDKERILKVLKIKE</sequence>
<dbReference type="PANTHER" id="PTHR34386">
    <property type="entry name" value="GLUTAREDOXIN"/>
    <property type="match status" value="1"/>
</dbReference>
<protein>
    <submittedName>
        <fullName evidence="2">NrdH-redoxin</fullName>
    </submittedName>
</protein>
<dbReference type="PROSITE" id="PS51354">
    <property type="entry name" value="GLUTAREDOXIN_2"/>
    <property type="match status" value="1"/>
</dbReference>
<dbReference type="CDD" id="cd02976">
    <property type="entry name" value="NrdH"/>
    <property type="match status" value="1"/>
</dbReference>
<dbReference type="GO" id="GO:0009055">
    <property type="term" value="F:electron transfer activity"/>
    <property type="evidence" value="ECO:0007669"/>
    <property type="project" value="TreeGrafter"/>
</dbReference>
<gene>
    <name evidence="2" type="ORF">COU98_01700</name>
</gene>
<dbReference type="Gene3D" id="3.40.30.10">
    <property type="entry name" value="Glutaredoxin"/>
    <property type="match status" value="1"/>
</dbReference>
<reference evidence="3" key="1">
    <citation type="submission" date="2017-09" db="EMBL/GenBank/DDBJ databases">
        <title>Depth-based differentiation of microbial function through sediment-hosted aquifers and enrichment of novel symbionts in the deep terrestrial subsurface.</title>
        <authorList>
            <person name="Probst A.J."/>
            <person name="Ladd B."/>
            <person name="Jarett J.K."/>
            <person name="Geller-Mcgrath D.E."/>
            <person name="Sieber C.M.K."/>
            <person name="Emerson J.B."/>
            <person name="Anantharaman K."/>
            <person name="Thomas B.C."/>
            <person name="Malmstrom R."/>
            <person name="Stieglmeier M."/>
            <person name="Klingl A."/>
            <person name="Woyke T."/>
            <person name="Ryan C.M."/>
            <person name="Banfield J.F."/>
        </authorList>
    </citation>
    <scope>NUCLEOTIDE SEQUENCE [LARGE SCALE GENOMIC DNA]</scope>
</reference>
<dbReference type="InterPro" id="IPR011911">
    <property type="entry name" value="GlrX_YruB"/>
</dbReference>